<dbReference type="Gene3D" id="1.10.3330.10">
    <property type="entry name" value="Oxo-4-hydroxy-4-carboxy-5-ureidoimidazoline decarboxylase"/>
    <property type="match status" value="2"/>
</dbReference>
<dbReference type="EMBL" id="BAAAMJ010000010">
    <property type="protein sequence ID" value="GAA1906384.1"/>
    <property type="molecule type" value="Genomic_DNA"/>
</dbReference>
<organism evidence="9 10">
    <name type="scientific">Streptomyces sodiiphilus</name>
    <dbReference type="NCBI Taxonomy" id="226217"/>
    <lineage>
        <taxon>Bacteria</taxon>
        <taxon>Bacillati</taxon>
        <taxon>Actinomycetota</taxon>
        <taxon>Actinomycetes</taxon>
        <taxon>Kitasatosporales</taxon>
        <taxon>Streptomycetaceae</taxon>
        <taxon>Streptomyces</taxon>
    </lineage>
</organism>
<comment type="pathway">
    <text evidence="2">Purine metabolism; urate degradation; (S)-allantoin from urate: step 3/3.</text>
</comment>
<evidence type="ECO:0000256" key="2">
    <source>
        <dbReference type="ARBA" id="ARBA00004754"/>
    </source>
</evidence>
<dbReference type="Pfam" id="PF09349">
    <property type="entry name" value="OHCU_decarbox"/>
    <property type="match status" value="2"/>
</dbReference>
<evidence type="ECO:0000256" key="7">
    <source>
        <dbReference type="SAM" id="MobiDB-lite"/>
    </source>
</evidence>
<keyword evidence="5" id="KW-0210">Decarboxylase</keyword>
<dbReference type="PANTHER" id="PTHR43466:SF1">
    <property type="entry name" value="2-OXO-4-HYDROXY-4-CARBOXY-5-UREIDOIMIDAZOLINE DECARBOXYLASE-RELATED"/>
    <property type="match status" value="1"/>
</dbReference>
<evidence type="ECO:0000256" key="5">
    <source>
        <dbReference type="ARBA" id="ARBA00022793"/>
    </source>
</evidence>
<comment type="caution">
    <text evidence="9">The sequence shown here is derived from an EMBL/GenBank/DDBJ whole genome shotgun (WGS) entry which is preliminary data.</text>
</comment>
<evidence type="ECO:0000256" key="3">
    <source>
        <dbReference type="ARBA" id="ARBA00012257"/>
    </source>
</evidence>
<feature type="domain" description="Oxo-4-hydroxy-4-carboxy-5-ureidoimidazoline decarboxylase" evidence="8">
    <location>
        <begin position="17"/>
        <end position="75"/>
    </location>
</feature>
<protein>
    <recommendedName>
        <fullName evidence="3">2-oxo-4-hydroxy-4-carboxy-5-ureidoimidazoline decarboxylase</fullName>
        <ecNumber evidence="3">4.1.1.97</ecNumber>
    </recommendedName>
</protein>
<dbReference type="Proteomes" id="UP001501303">
    <property type="component" value="Unassembled WGS sequence"/>
</dbReference>
<evidence type="ECO:0000256" key="1">
    <source>
        <dbReference type="ARBA" id="ARBA00001163"/>
    </source>
</evidence>
<evidence type="ECO:0000313" key="10">
    <source>
        <dbReference type="Proteomes" id="UP001501303"/>
    </source>
</evidence>
<evidence type="ECO:0000256" key="4">
    <source>
        <dbReference type="ARBA" id="ARBA00022631"/>
    </source>
</evidence>
<evidence type="ECO:0000313" key="9">
    <source>
        <dbReference type="EMBL" id="GAA1906384.1"/>
    </source>
</evidence>
<keyword evidence="4" id="KW-0659">Purine metabolism</keyword>
<dbReference type="InterPro" id="IPR036778">
    <property type="entry name" value="OHCU_decarboxylase_sf"/>
</dbReference>
<dbReference type="InterPro" id="IPR018020">
    <property type="entry name" value="OHCU_decarboxylase"/>
</dbReference>
<gene>
    <name evidence="9" type="ORF">GCM10009716_15450</name>
</gene>
<feature type="region of interest" description="Disordered" evidence="7">
    <location>
        <begin position="164"/>
        <end position="186"/>
    </location>
</feature>
<accession>A0ABP5A807</accession>
<evidence type="ECO:0000259" key="8">
    <source>
        <dbReference type="Pfam" id="PF09349"/>
    </source>
</evidence>
<evidence type="ECO:0000256" key="6">
    <source>
        <dbReference type="ARBA" id="ARBA00023239"/>
    </source>
</evidence>
<dbReference type="EC" id="4.1.1.97" evidence="3"/>
<comment type="catalytic activity">
    <reaction evidence="1">
        <text>5-hydroxy-2-oxo-4-ureido-2,5-dihydro-1H-imidazole-5-carboxylate + H(+) = (S)-allantoin + CO2</text>
        <dbReference type="Rhea" id="RHEA:26301"/>
        <dbReference type="ChEBI" id="CHEBI:15378"/>
        <dbReference type="ChEBI" id="CHEBI:15678"/>
        <dbReference type="ChEBI" id="CHEBI:16526"/>
        <dbReference type="ChEBI" id="CHEBI:58639"/>
        <dbReference type="EC" id="4.1.1.97"/>
    </reaction>
</comment>
<dbReference type="PANTHER" id="PTHR43466">
    <property type="entry name" value="2-OXO-4-HYDROXY-4-CARBOXY-5-UREIDOIMIDAZOLINE DECARBOXYLASE-RELATED"/>
    <property type="match status" value="1"/>
</dbReference>
<feature type="domain" description="Oxo-4-hydroxy-4-carboxy-5-ureidoimidazoline decarboxylase" evidence="8">
    <location>
        <begin position="92"/>
        <end position="161"/>
    </location>
</feature>
<dbReference type="NCBIfam" id="NF010372">
    <property type="entry name" value="PRK13798.1"/>
    <property type="match status" value="1"/>
</dbReference>
<keyword evidence="6" id="KW-0456">Lyase</keyword>
<name>A0ABP5A807_9ACTN</name>
<sequence length="186" mass="20398">MRLPAQRHAAAPLERVNTAPRQVAEAALLSCCGSSRWARRLADHRPYRDVDTLLAAGDEASYDLSPGDVDEALAAEETVRPPAYPGGGPGRPAARTALLAARAEYRRRFGHPFVLCLDDCHPEEWLDRTLTALRTRLGHEPYTEREHAAEELRLLARGRLARLAGSAPHPSGAPRPLLRQWGGVHA</sequence>
<dbReference type="SUPFAM" id="SSF158694">
    <property type="entry name" value="UraD-Like"/>
    <property type="match status" value="1"/>
</dbReference>
<keyword evidence="10" id="KW-1185">Reference proteome</keyword>
<dbReference type="RefSeq" id="WP_344259768.1">
    <property type="nucleotide sequence ID" value="NZ_BAAAMJ010000010.1"/>
</dbReference>
<reference evidence="10" key="1">
    <citation type="journal article" date="2019" name="Int. J. Syst. Evol. Microbiol.">
        <title>The Global Catalogue of Microorganisms (GCM) 10K type strain sequencing project: providing services to taxonomists for standard genome sequencing and annotation.</title>
        <authorList>
            <consortium name="The Broad Institute Genomics Platform"/>
            <consortium name="The Broad Institute Genome Sequencing Center for Infectious Disease"/>
            <person name="Wu L."/>
            <person name="Ma J."/>
        </authorList>
    </citation>
    <scope>NUCLEOTIDE SEQUENCE [LARGE SCALE GENOMIC DNA]</scope>
    <source>
        <strain evidence="10">JCM 13581</strain>
    </source>
</reference>
<proteinExistence type="predicted"/>